<keyword evidence="2" id="KW-1185">Reference proteome</keyword>
<protein>
    <submittedName>
        <fullName evidence="1">Uncharacterized protein</fullName>
    </submittedName>
</protein>
<name>A0ACB5SQB7_9PEZI</name>
<organism evidence="1 2">
    <name type="scientific">Neofusicoccum parvum</name>
    <dbReference type="NCBI Taxonomy" id="310453"/>
    <lineage>
        <taxon>Eukaryota</taxon>
        <taxon>Fungi</taxon>
        <taxon>Dikarya</taxon>
        <taxon>Ascomycota</taxon>
        <taxon>Pezizomycotina</taxon>
        <taxon>Dothideomycetes</taxon>
        <taxon>Dothideomycetes incertae sedis</taxon>
        <taxon>Botryosphaeriales</taxon>
        <taxon>Botryosphaeriaceae</taxon>
        <taxon>Neofusicoccum</taxon>
    </lineage>
</organism>
<evidence type="ECO:0000313" key="1">
    <source>
        <dbReference type="EMBL" id="GME53012.1"/>
    </source>
</evidence>
<dbReference type="Proteomes" id="UP001165186">
    <property type="component" value="Unassembled WGS sequence"/>
</dbReference>
<reference evidence="1" key="1">
    <citation type="submission" date="2024-09" db="EMBL/GenBank/DDBJ databases">
        <title>Draft Genome Sequences of Neofusicoccum parvum.</title>
        <authorList>
            <person name="Ashida A."/>
            <person name="Camagna M."/>
            <person name="Tanaka A."/>
            <person name="Takemoto D."/>
        </authorList>
    </citation>
    <scope>NUCLEOTIDE SEQUENCE</scope>
    <source>
        <strain evidence="1">PPO83</strain>
    </source>
</reference>
<accession>A0ACB5SQB7</accession>
<evidence type="ECO:0000313" key="2">
    <source>
        <dbReference type="Proteomes" id="UP001165186"/>
    </source>
</evidence>
<gene>
    <name evidence="1" type="primary">g11255</name>
    <name evidence="1" type="ORF">NpPPO83_00011255</name>
</gene>
<sequence length="76" mass="7989">MRFNITILILIGSTITVAAPVAQVDNALALLKNAIPEPGESLPEILQELKFVLQAALEAMPGVDNNNKKGASPTPP</sequence>
<proteinExistence type="predicted"/>
<comment type="caution">
    <text evidence="1">The sequence shown here is derived from an EMBL/GenBank/DDBJ whole genome shotgun (WGS) entry which is preliminary data.</text>
</comment>
<dbReference type="EMBL" id="BSXG01000195">
    <property type="protein sequence ID" value="GME53012.1"/>
    <property type="molecule type" value="Genomic_DNA"/>
</dbReference>